<dbReference type="RefSeq" id="WP_134530702.1">
    <property type="nucleotide sequence ID" value="NZ_SOHN01000019.1"/>
</dbReference>
<organism evidence="3 4">
    <name type="scientific">Cryobacterium serini</name>
    <dbReference type="NCBI Taxonomy" id="1259201"/>
    <lineage>
        <taxon>Bacteria</taxon>
        <taxon>Bacillati</taxon>
        <taxon>Actinomycetota</taxon>
        <taxon>Actinomycetes</taxon>
        <taxon>Micrococcales</taxon>
        <taxon>Microbacteriaceae</taxon>
        <taxon>Cryobacterium</taxon>
    </lineage>
</organism>
<dbReference type="InterPro" id="IPR007210">
    <property type="entry name" value="ABC_Gly_betaine_transp_sub-bd"/>
</dbReference>
<protein>
    <submittedName>
        <fullName evidence="3">ABC transporter substrate-binding protein</fullName>
    </submittedName>
</protein>
<dbReference type="CDD" id="cd13606">
    <property type="entry name" value="PBP2_ProX_like"/>
    <property type="match status" value="1"/>
</dbReference>
<dbReference type="Pfam" id="PF04069">
    <property type="entry name" value="OpuAC"/>
    <property type="match status" value="1"/>
</dbReference>
<keyword evidence="1" id="KW-0732">Signal</keyword>
<dbReference type="AlphaFoldDB" id="A0A4V3IWC0"/>
<name>A0A4V3IWC0_9MICO</name>
<reference evidence="3 4" key="1">
    <citation type="submission" date="2019-03" db="EMBL/GenBank/DDBJ databases">
        <title>Genomics of glacier-inhabiting Cryobacterium strains.</title>
        <authorList>
            <person name="Liu Q."/>
            <person name="Xin Y.-H."/>
        </authorList>
    </citation>
    <scope>NUCLEOTIDE SEQUENCE [LARGE SCALE GENOMIC DNA]</scope>
    <source>
        <strain evidence="3 4">Sr54</strain>
    </source>
</reference>
<dbReference type="GO" id="GO:0022857">
    <property type="term" value="F:transmembrane transporter activity"/>
    <property type="evidence" value="ECO:0007669"/>
    <property type="project" value="InterPro"/>
</dbReference>
<evidence type="ECO:0000313" key="3">
    <source>
        <dbReference type="EMBL" id="TFD84826.1"/>
    </source>
</evidence>
<keyword evidence="4" id="KW-1185">Reference proteome</keyword>
<dbReference type="PROSITE" id="PS51257">
    <property type="entry name" value="PROKAR_LIPOPROTEIN"/>
    <property type="match status" value="1"/>
</dbReference>
<evidence type="ECO:0000313" key="4">
    <source>
        <dbReference type="Proteomes" id="UP000297626"/>
    </source>
</evidence>
<dbReference type="Gene3D" id="3.40.190.10">
    <property type="entry name" value="Periplasmic binding protein-like II"/>
    <property type="match status" value="1"/>
</dbReference>
<gene>
    <name evidence="3" type="ORF">E3T51_15840</name>
</gene>
<feature type="signal peptide" evidence="1">
    <location>
        <begin position="1"/>
        <end position="30"/>
    </location>
</feature>
<dbReference type="Gene3D" id="3.40.190.120">
    <property type="entry name" value="Osmoprotection protein (prox), domain 2"/>
    <property type="match status" value="1"/>
</dbReference>
<feature type="chain" id="PRO_5039596579" evidence="1">
    <location>
        <begin position="31"/>
        <end position="318"/>
    </location>
</feature>
<evidence type="ECO:0000256" key="1">
    <source>
        <dbReference type="SAM" id="SignalP"/>
    </source>
</evidence>
<comment type="caution">
    <text evidence="3">The sequence shown here is derived from an EMBL/GenBank/DDBJ whole genome shotgun (WGS) entry which is preliminary data.</text>
</comment>
<evidence type="ECO:0000259" key="2">
    <source>
        <dbReference type="Pfam" id="PF04069"/>
    </source>
</evidence>
<dbReference type="SUPFAM" id="SSF53850">
    <property type="entry name" value="Periplasmic binding protein-like II"/>
    <property type="match status" value="1"/>
</dbReference>
<sequence length="318" mass="32944">MFTQHRTFTPRRGRLVLGAALALSVTVALAGCSSGDPLGADSAAPADATTITIGSQAFPESEILAQIYGQVLAANGYTVDYSPGIGSREAFIPGLKDGSIDMIPDYSGNLLQSFDPTAAASTSEVISAALPAILEPEGLTVLDAAPAENADSLVVTPEFAAANNLVTIADLAPIASTITLGANTEFKIRPYGPSGLESVYGVTGYTFKAIDDGGGEGTLKDLLDGKIQVADIYTTTPSIKQNNLVILEDPENLIAAQNVVPLLNTSVYSDELAALLNPVSAKLTTAGVLDLNEKSNSDAKPSPEKLANEWLTTNGFLE</sequence>
<dbReference type="EMBL" id="SOHN01000019">
    <property type="protein sequence ID" value="TFD84826.1"/>
    <property type="molecule type" value="Genomic_DNA"/>
</dbReference>
<proteinExistence type="predicted"/>
<feature type="domain" description="ABC-type glycine betaine transport system substrate-binding" evidence="2">
    <location>
        <begin position="50"/>
        <end position="312"/>
    </location>
</feature>
<dbReference type="Proteomes" id="UP000297626">
    <property type="component" value="Unassembled WGS sequence"/>
</dbReference>
<accession>A0A4V3IWC0</accession>
<dbReference type="GO" id="GO:0043190">
    <property type="term" value="C:ATP-binding cassette (ABC) transporter complex"/>
    <property type="evidence" value="ECO:0007669"/>
    <property type="project" value="InterPro"/>
</dbReference>